<dbReference type="HAMAP" id="MF_02126">
    <property type="entry name" value="RF_methyltr_PrmC"/>
    <property type="match status" value="1"/>
</dbReference>
<dbReference type="InterPro" id="IPR002052">
    <property type="entry name" value="DNA_methylase_N6_adenine_CS"/>
</dbReference>
<dbReference type="EMBL" id="FNYH01000005">
    <property type="protein sequence ID" value="SEI60122.1"/>
    <property type="molecule type" value="Genomic_DNA"/>
</dbReference>
<dbReference type="STRING" id="64971.SAMN05421831_10559"/>
<keyword evidence="1 5" id="KW-0489">Methyltransferase</keyword>
<feature type="binding site" evidence="5">
    <location>
        <position position="181"/>
    </location>
    <ligand>
        <name>S-adenosyl-L-methionine</name>
        <dbReference type="ChEBI" id="CHEBI:59789"/>
    </ligand>
</feature>
<evidence type="ECO:0000259" key="7">
    <source>
        <dbReference type="Pfam" id="PF17827"/>
    </source>
</evidence>
<dbReference type="Proteomes" id="UP000242999">
    <property type="component" value="Unassembled WGS sequence"/>
</dbReference>
<feature type="binding site" evidence="5">
    <location>
        <begin position="197"/>
        <end position="200"/>
    </location>
    <ligand>
        <name>substrate</name>
    </ligand>
</feature>
<keyword evidence="3 5" id="KW-0949">S-adenosyl-L-methionine</keyword>
<feature type="domain" description="Release factor glutamine methyltransferase N-terminal" evidence="7">
    <location>
        <begin position="18"/>
        <end position="87"/>
    </location>
</feature>
<accession>A0A1H6S9M3</accession>
<feature type="binding site" evidence="5">
    <location>
        <position position="197"/>
    </location>
    <ligand>
        <name>S-adenosyl-L-methionine</name>
        <dbReference type="ChEBI" id="CHEBI:59789"/>
    </ligand>
</feature>
<dbReference type="AlphaFoldDB" id="A0A1H6S9M3"/>
<protein>
    <recommendedName>
        <fullName evidence="5">Release factor glutamine methyltransferase</fullName>
        <shortName evidence="5">RF MTase</shortName>
        <ecNumber evidence="5">2.1.1.297</ecNumber>
    </recommendedName>
    <alternativeName>
        <fullName evidence="5">N5-glutamine methyltransferase PrmC</fullName>
    </alternativeName>
    <alternativeName>
        <fullName evidence="5">Protein-(glutamine-N5) MTase PrmC</fullName>
    </alternativeName>
    <alternativeName>
        <fullName evidence="5">Protein-glutamine N-methyltransferase PrmC</fullName>
    </alternativeName>
</protein>
<dbReference type="RefSeq" id="WP_245710505.1">
    <property type="nucleotide sequence ID" value="NZ_FNYH01000005.1"/>
</dbReference>
<organism evidence="8 9">
    <name type="scientific">Allopseudospirillum japonicum</name>
    <dbReference type="NCBI Taxonomy" id="64971"/>
    <lineage>
        <taxon>Bacteria</taxon>
        <taxon>Pseudomonadati</taxon>
        <taxon>Pseudomonadota</taxon>
        <taxon>Gammaproteobacteria</taxon>
        <taxon>Oceanospirillales</taxon>
        <taxon>Oceanospirillaceae</taxon>
        <taxon>Allopseudospirillum</taxon>
    </lineage>
</organism>
<evidence type="ECO:0000256" key="2">
    <source>
        <dbReference type="ARBA" id="ARBA00022679"/>
    </source>
</evidence>
<feature type="binding site" evidence="5">
    <location>
        <position position="154"/>
    </location>
    <ligand>
        <name>S-adenosyl-L-methionine</name>
        <dbReference type="ChEBI" id="CHEBI:59789"/>
    </ligand>
</feature>
<dbReference type="InterPro" id="IPR040758">
    <property type="entry name" value="PrmC_N"/>
</dbReference>
<dbReference type="Gene3D" id="1.10.8.10">
    <property type="entry name" value="DNA helicase RuvA subunit, C-terminal domain"/>
    <property type="match status" value="1"/>
</dbReference>
<evidence type="ECO:0000313" key="8">
    <source>
        <dbReference type="EMBL" id="SEI60122.1"/>
    </source>
</evidence>
<dbReference type="PANTHER" id="PTHR18895">
    <property type="entry name" value="HEMK METHYLTRANSFERASE"/>
    <property type="match status" value="1"/>
</dbReference>
<evidence type="ECO:0000313" key="9">
    <source>
        <dbReference type="Proteomes" id="UP000242999"/>
    </source>
</evidence>
<feature type="binding site" evidence="5">
    <location>
        <begin position="131"/>
        <end position="135"/>
    </location>
    <ligand>
        <name>S-adenosyl-L-methionine</name>
        <dbReference type="ChEBI" id="CHEBI:59789"/>
    </ligand>
</feature>
<evidence type="ECO:0000256" key="4">
    <source>
        <dbReference type="ARBA" id="ARBA00048391"/>
    </source>
</evidence>
<evidence type="ECO:0000259" key="6">
    <source>
        <dbReference type="Pfam" id="PF05175"/>
    </source>
</evidence>
<name>A0A1H6S9M3_9GAMM</name>
<dbReference type="InterPro" id="IPR007848">
    <property type="entry name" value="Small_mtfrase_dom"/>
</dbReference>
<dbReference type="CDD" id="cd02440">
    <property type="entry name" value="AdoMet_MTases"/>
    <property type="match status" value="1"/>
</dbReference>
<dbReference type="InterPro" id="IPR029063">
    <property type="entry name" value="SAM-dependent_MTases_sf"/>
</dbReference>
<sequence length="291" mass="31622">MTPSTAPIFTQTPTCIEQALTWASQALAPISPSAHLDASLLLAHLLNKPSVWLYTWPEKPVPQVVLQPLRLLLARRLQGEPLAYLLGYQEFWGLRLSVSPATLIPRPDTETLVEAALSLPLPSQARVLDLGTGTGAIALALASERPHWQIHGVDQAADAVALARHNAQSLQLAVTFTQSDWFTQLDGQAPWDLIVSNPPYIDAQDPHLHGLGVKYEPASALIAANHGLADLQHLVNTAADHLPTGGYLLLEHGHQQAQAVAALFTQAKLWQNIQHWQDLAGHVRITGAQKQ</sequence>
<dbReference type="Gene3D" id="3.40.50.150">
    <property type="entry name" value="Vaccinia Virus protein VP39"/>
    <property type="match status" value="1"/>
</dbReference>
<reference evidence="9" key="1">
    <citation type="submission" date="2016-10" db="EMBL/GenBank/DDBJ databases">
        <authorList>
            <person name="Varghese N."/>
            <person name="Submissions S."/>
        </authorList>
    </citation>
    <scope>NUCLEOTIDE SEQUENCE [LARGE SCALE GENOMIC DNA]</scope>
    <source>
        <strain evidence="9">DSM 7165</strain>
    </source>
</reference>
<comment type="function">
    <text evidence="5">Methylates the class 1 translation termination release factors RF1/PrfA and RF2/PrfB on the glutamine residue of the universally conserved GGQ motif.</text>
</comment>
<dbReference type="GO" id="GO:0032259">
    <property type="term" value="P:methylation"/>
    <property type="evidence" value="ECO:0007669"/>
    <property type="project" value="UniProtKB-KW"/>
</dbReference>
<dbReference type="FunFam" id="3.40.50.150:FF:000053">
    <property type="entry name" value="Release factor glutamine methyltransferase"/>
    <property type="match status" value="1"/>
</dbReference>
<dbReference type="PANTHER" id="PTHR18895:SF74">
    <property type="entry name" value="MTRF1L RELEASE FACTOR GLUTAMINE METHYLTRANSFERASE"/>
    <property type="match status" value="1"/>
</dbReference>
<dbReference type="InterPro" id="IPR050320">
    <property type="entry name" value="N5-glutamine_MTase"/>
</dbReference>
<gene>
    <name evidence="5" type="primary">prmC</name>
    <name evidence="8" type="ORF">SAMN05421831_10559</name>
</gene>
<dbReference type="EC" id="2.1.1.297" evidence="5"/>
<dbReference type="SUPFAM" id="SSF53335">
    <property type="entry name" value="S-adenosyl-L-methionine-dependent methyltransferases"/>
    <property type="match status" value="1"/>
</dbReference>
<dbReference type="InterPro" id="IPR019874">
    <property type="entry name" value="RF_methyltr_PrmC"/>
</dbReference>
<dbReference type="PROSITE" id="PS00092">
    <property type="entry name" value="N6_MTASE"/>
    <property type="match status" value="1"/>
</dbReference>
<dbReference type="Pfam" id="PF05175">
    <property type="entry name" value="MTS"/>
    <property type="match status" value="1"/>
</dbReference>
<dbReference type="NCBIfam" id="TIGR00536">
    <property type="entry name" value="hemK_fam"/>
    <property type="match status" value="1"/>
</dbReference>
<keyword evidence="2 5" id="KW-0808">Transferase</keyword>
<evidence type="ECO:0000256" key="5">
    <source>
        <dbReference type="HAMAP-Rule" id="MF_02126"/>
    </source>
</evidence>
<comment type="similarity">
    <text evidence="5">Belongs to the protein N5-glutamine methyltransferase family. PrmC subfamily.</text>
</comment>
<dbReference type="GO" id="GO:0003676">
    <property type="term" value="F:nucleic acid binding"/>
    <property type="evidence" value="ECO:0007669"/>
    <property type="project" value="InterPro"/>
</dbReference>
<keyword evidence="9" id="KW-1185">Reference proteome</keyword>
<proteinExistence type="inferred from homology"/>
<dbReference type="Pfam" id="PF17827">
    <property type="entry name" value="PrmC_N"/>
    <property type="match status" value="1"/>
</dbReference>
<evidence type="ECO:0000256" key="1">
    <source>
        <dbReference type="ARBA" id="ARBA00022603"/>
    </source>
</evidence>
<evidence type="ECO:0000256" key="3">
    <source>
        <dbReference type="ARBA" id="ARBA00022691"/>
    </source>
</evidence>
<dbReference type="InterPro" id="IPR004556">
    <property type="entry name" value="HemK-like"/>
</dbReference>
<feature type="domain" description="Methyltransferase small" evidence="6">
    <location>
        <begin position="119"/>
        <end position="204"/>
    </location>
</feature>
<dbReference type="NCBIfam" id="TIGR03534">
    <property type="entry name" value="RF_mod_PrmC"/>
    <property type="match status" value="1"/>
</dbReference>
<comment type="catalytic activity">
    <reaction evidence="4 5">
        <text>L-glutaminyl-[peptide chain release factor] + S-adenosyl-L-methionine = N(5)-methyl-L-glutaminyl-[peptide chain release factor] + S-adenosyl-L-homocysteine + H(+)</text>
        <dbReference type="Rhea" id="RHEA:42896"/>
        <dbReference type="Rhea" id="RHEA-COMP:10271"/>
        <dbReference type="Rhea" id="RHEA-COMP:10272"/>
        <dbReference type="ChEBI" id="CHEBI:15378"/>
        <dbReference type="ChEBI" id="CHEBI:30011"/>
        <dbReference type="ChEBI" id="CHEBI:57856"/>
        <dbReference type="ChEBI" id="CHEBI:59789"/>
        <dbReference type="ChEBI" id="CHEBI:61891"/>
        <dbReference type="EC" id="2.1.1.297"/>
    </reaction>
</comment>
<dbReference type="GO" id="GO:0102559">
    <property type="term" value="F:peptide chain release factor N(5)-glutamine methyltransferase activity"/>
    <property type="evidence" value="ECO:0007669"/>
    <property type="project" value="UniProtKB-EC"/>
</dbReference>